<organism evidence="1 2">
    <name type="scientific">Gigaspora margarita</name>
    <dbReference type="NCBI Taxonomy" id="4874"/>
    <lineage>
        <taxon>Eukaryota</taxon>
        <taxon>Fungi</taxon>
        <taxon>Fungi incertae sedis</taxon>
        <taxon>Mucoromycota</taxon>
        <taxon>Glomeromycotina</taxon>
        <taxon>Glomeromycetes</taxon>
        <taxon>Diversisporales</taxon>
        <taxon>Gigasporaceae</taxon>
        <taxon>Gigaspora</taxon>
    </lineage>
</organism>
<reference evidence="1 2" key="1">
    <citation type="submission" date="2021-06" db="EMBL/GenBank/DDBJ databases">
        <authorList>
            <person name="Kallberg Y."/>
            <person name="Tangrot J."/>
            <person name="Rosling A."/>
        </authorList>
    </citation>
    <scope>NUCLEOTIDE SEQUENCE [LARGE SCALE GENOMIC DNA]</scope>
    <source>
        <strain evidence="1 2">120-4 pot B 10/14</strain>
    </source>
</reference>
<sequence length="97" mass="11360">MSGSSKALEWLNSAVSEKLINSFDYKEFKYNEKINESRTSSIFRSEWTNCGLTVALKSLKFDTEGMDMNTFVKEHSQMNPCGKEWLTNYWKHAYLKE</sequence>
<dbReference type="Proteomes" id="UP000789901">
    <property type="component" value="Unassembled WGS sequence"/>
</dbReference>
<comment type="caution">
    <text evidence="1">The sequence shown here is derived from an EMBL/GenBank/DDBJ whole genome shotgun (WGS) entry which is preliminary data.</text>
</comment>
<evidence type="ECO:0000313" key="1">
    <source>
        <dbReference type="EMBL" id="CAG8670889.1"/>
    </source>
</evidence>
<evidence type="ECO:0000313" key="2">
    <source>
        <dbReference type="Proteomes" id="UP000789901"/>
    </source>
</evidence>
<name>A0ABN7UUW2_GIGMA</name>
<accession>A0ABN7UUW2</accession>
<gene>
    <name evidence="1" type="ORF">GMARGA_LOCUS10414</name>
</gene>
<keyword evidence="2" id="KW-1185">Reference proteome</keyword>
<proteinExistence type="predicted"/>
<protein>
    <submittedName>
        <fullName evidence="1">41047_t:CDS:1</fullName>
    </submittedName>
</protein>
<dbReference type="EMBL" id="CAJVQB010005834">
    <property type="protein sequence ID" value="CAG8670889.1"/>
    <property type="molecule type" value="Genomic_DNA"/>
</dbReference>